<dbReference type="SUPFAM" id="SSF51569">
    <property type="entry name" value="Aldolase"/>
    <property type="match status" value="1"/>
</dbReference>
<dbReference type="HOGENOM" id="CLU_628135_0_0_9"/>
<name>H6LD72_ACEWD</name>
<dbReference type="GO" id="GO:0004801">
    <property type="term" value="F:transaldolase activity"/>
    <property type="evidence" value="ECO:0007669"/>
    <property type="project" value="UniProtKB-EC"/>
</dbReference>
<dbReference type="RefSeq" id="WP_014356717.1">
    <property type="nucleotide sequence ID" value="NC_016894.1"/>
</dbReference>
<dbReference type="STRING" id="931626.Awo_c23440"/>
<dbReference type="Gene3D" id="3.20.20.70">
    <property type="entry name" value="Aldolase class I"/>
    <property type="match status" value="1"/>
</dbReference>
<evidence type="ECO:0000256" key="1">
    <source>
        <dbReference type="ARBA" id="ARBA00023270"/>
    </source>
</evidence>
<reference evidence="3" key="1">
    <citation type="submission" date="2011-07" db="EMBL/GenBank/DDBJ databases">
        <title>Complete genome sequence of Acetobacterium woodii.</title>
        <authorList>
            <person name="Poehlein A."/>
            <person name="Schmidt S."/>
            <person name="Kaster A.-K."/>
            <person name="Goenrich M."/>
            <person name="Vollmers J."/>
            <person name="Thuermer A."/>
            <person name="Gottschalk G."/>
            <person name="Thauer R.K."/>
            <person name="Daniel R."/>
            <person name="Mueller V."/>
        </authorList>
    </citation>
    <scope>NUCLEOTIDE SEQUENCE [LARGE SCALE GENOMIC DNA]</scope>
    <source>
        <strain evidence="3">ATCC 29683 / DSM 1030 / JCM 2381 / KCTC 1655 / WB1</strain>
    </source>
</reference>
<evidence type="ECO:0000313" key="3">
    <source>
        <dbReference type="Proteomes" id="UP000007177"/>
    </source>
</evidence>
<sequence length="437" mass="50277">MSKNIIKANLSSLDAQIISGEEDFVHYMMKSKLSAEEFESLNRKVKFIGVTDEFKNVMKTFKVPEGETPAGFKKEFIFEKEGVLRINLARDISYDKNGELRPTKVLFSADSANPYEVEPIAPLIANLTCNPGIIYDLFINNPKANINGLYKNRDEVMSEIARILGPGCDISVELNNPFETDFNKILDEAAKFKEMLSEYRVVIKVPHTGAVTKDNYKQLLEGDQKLNVRQDQVKTEGALHGHSLALKLQEQGYRVNFTLMFEPFQTQLALQAKPYFINSFVRHRLIQSEEIKKMIACYDATHDKRHLETLRNYFIACDYYTQEDKLMALENVYALGQGIIKYRHFEDAEGQDGLDSMRHNLRLLKNCNLKDTRLIVCSMEGPFNYPDIDKLMCEPEFIDMHHKLVITAEPNYLARFTSTNQVISYQRRFMNAAKGQK</sequence>
<dbReference type="KEGG" id="awo:Awo_c23440"/>
<dbReference type="eggNOG" id="COG0176">
    <property type="taxonomic scope" value="Bacteria"/>
</dbReference>
<dbReference type="EC" id="2.2.1.2" evidence="2"/>
<keyword evidence="2" id="KW-0808">Transferase</keyword>
<organism evidence="2 3">
    <name type="scientific">Acetobacterium woodii (strain ATCC 29683 / DSM 1030 / JCM 2381 / KCTC 1655 / WB1)</name>
    <dbReference type="NCBI Taxonomy" id="931626"/>
    <lineage>
        <taxon>Bacteria</taxon>
        <taxon>Bacillati</taxon>
        <taxon>Bacillota</taxon>
        <taxon>Clostridia</taxon>
        <taxon>Eubacteriales</taxon>
        <taxon>Eubacteriaceae</taxon>
        <taxon>Acetobacterium</taxon>
    </lineage>
</organism>
<evidence type="ECO:0000313" key="2">
    <source>
        <dbReference type="EMBL" id="AFA49117.1"/>
    </source>
</evidence>
<dbReference type="GO" id="GO:0005975">
    <property type="term" value="P:carbohydrate metabolic process"/>
    <property type="evidence" value="ECO:0007669"/>
    <property type="project" value="InterPro"/>
</dbReference>
<dbReference type="AlphaFoldDB" id="H6LD72"/>
<protein>
    <submittedName>
        <fullName evidence="2">Transaldolase 1</fullName>
        <ecNumber evidence="2">2.2.1.2</ecNumber>
    </submittedName>
</protein>
<keyword evidence="3" id="KW-1185">Reference proteome</keyword>
<dbReference type="InterPro" id="IPR001585">
    <property type="entry name" value="TAL/FSA"/>
</dbReference>
<dbReference type="InterPro" id="IPR013785">
    <property type="entry name" value="Aldolase_TIM"/>
</dbReference>
<dbReference type="Pfam" id="PF00923">
    <property type="entry name" value="TAL_FSA"/>
    <property type="match status" value="1"/>
</dbReference>
<dbReference type="Proteomes" id="UP000007177">
    <property type="component" value="Chromosome"/>
</dbReference>
<reference evidence="2 3" key="2">
    <citation type="journal article" date="2012" name="PLoS ONE">
        <title>An ancient pathway combining carbon dioxide fixation with the generation and utilization of a sodium ion gradient for ATP synthesis.</title>
        <authorList>
            <person name="Poehlein A."/>
            <person name="Schmidt S."/>
            <person name="Kaster A.K."/>
            <person name="Goenrich M."/>
            <person name="Vollmers J."/>
            <person name="Thurmer A."/>
            <person name="Bertsch J."/>
            <person name="Schuchmann K."/>
            <person name="Voigt B."/>
            <person name="Hecker M."/>
            <person name="Daniel R."/>
            <person name="Thauer R.K."/>
            <person name="Gottschalk G."/>
            <person name="Muller V."/>
        </authorList>
    </citation>
    <scope>NUCLEOTIDE SEQUENCE [LARGE SCALE GENOMIC DNA]</scope>
    <source>
        <strain evidence="3">ATCC 29683 / DSM 1030 / JCM 2381 / KCTC 1655 / WB1</strain>
    </source>
</reference>
<dbReference type="OrthoDB" id="3837796at2"/>
<accession>H6LD72</accession>
<proteinExistence type="predicted"/>
<dbReference type="EMBL" id="CP002987">
    <property type="protein sequence ID" value="AFA49117.1"/>
    <property type="molecule type" value="Genomic_DNA"/>
</dbReference>
<gene>
    <name evidence="2" type="ordered locus">Awo_c23440</name>
</gene>
<keyword evidence="1" id="KW-0704">Schiff base</keyword>